<gene>
    <name evidence="1" type="ORF">CNEO2_900018</name>
</gene>
<dbReference type="Proteomes" id="UP001189143">
    <property type="component" value="Unassembled WGS sequence"/>
</dbReference>
<accession>A0AAD1YJN8</accession>
<evidence type="ECO:0000313" key="2">
    <source>
        <dbReference type="Proteomes" id="UP001189143"/>
    </source>
</evidence>
<name>A0AAD1YJN8_9CLOT</name>
<sequence>MGLFGSKKKNNGELGKFEFNYVSGLDMPSESYCLVTLCNDKLILKFGNKEYTLLIEKIKSVNYGFNLEKDKYIKSSITKGLIGAATLGVAGAVIGASPKTVEKNKIKSYDIIEYLTKEGKTNQIVVEEFRENSQNTSKFARVLQSLLGESNNESVEL</sequence>
<proteinExistence type="predicted"/>
<reference evidence="1" key="1">
    <citation type="submission" date="2022-10" db="EMBL/GenBank/DDBJ databases">
        <authorList>
            <person name="Aires J."/>
            <person name="Mesa V."/>
        </authorList>
    </citation>
    <scope>NUCLEOTIDE SEQUENCE</scope>
    <source>
        <strain evidence="1">Clostridium neonatale JD116</strain>
    </source>
</reference>
<dbReference type="EMBL" id="CAMTCP010000293">
    <property type="protein sequence ID" value="CAI3694331.1"/>
    <property type="molecule type" value="Genomic_DNA"/>
</dbReference>
<organism evidence="1 2">
    <name type="scientific">Clostridium neonatale</name>
    <dbReference type="NCBI Taxonomy" id="137838"/>
    <lineage>
        <taxon>Bacteria</taxon>
        <taxon>Bacillati</taxon>
        <taxon>Bacillota</taxon>
        <taxon>Clostridia</taxon>
        <taxon>Eubacteriales</taxon>
        <taxon>Clostridiaceae</taxon>
        <taxon>Clostridium</taxon>
    </lineage>
</organism>
<dbReference type="RefSeq" id="WP_317049947.1">
    <property type="nucleotide sequence ID" value="NZ_CAMRXC010000286.1"/>
</dbReference>
<evidence type="ECO:0000313" key="1">
    <source>
        <dbReference type="EMBL" id="CAI3694331.1"/>
    </source>
</evidence>
<protein>
    <submittedName>
        <fullName evidence="1">Uncharacterized protein</fullName>
    </submittedName>
</protein>
<dbReference type="AlphaFoldDB" id="A0AAD1YJN8"/>
<comment type="caution">
    <text evidence="1">The sequence shown here is derived from an EMBL/GenBank/DDBJ whole genome shotgun (WGS) entry which is preliminary data.</text>
</comment>